<proteinExistence type="predicted"/>
<dbReference type="GO" id="GO:0000725">
    <property type="term" value="P:recombinational repair"/>
    <property type="evidence" value="ECO:0007669"/>
    <property type="project" value="TreeGrafter"/>
</dbReference>
<name>A0A7X2N4M5_9FIRM</name>
<keyword evidence="4" id="KW-1185">Reference proteome</keyword>
<dbReference type="Proteomes" id="UP000470082">
    <property type="component" value="Unassembled WGS sequence"/>
</dbReference>
<organism evidence="3 4">
    <name type="scientific">Floccifex porci</name>
    <dbReference type="NCBI Taxonomy" id="2606629"/>
    <lineage>
        <taxon>Bacteria</taxon>
        <taxon>Bacillati</taxon>
        <taxon>Bacillota</taxon>
        <taxon>Erysipelotrichia</taxon>
        <taxon>Erysipelotrichales</taxon>
        <taxon>Erysipelotrichaceae</taxon>
        <taxon>Floccifex</taxon>
    </lineage>
</organism>
<dbReference type="InterPro" id="IPR000212">
    <property type="entry name" value="DNA_helicase_UvrD/REP"/>
</dbReference>
<feature type="coiled-coil region" evidence="1">
    <location>
        <begin position="510"/>
        <end position="553"/>
    </location>
</feature>
<dbReference type="Gene3D" id="3.40.50.300">
    <property type="entry name" value="P-loop containing nucleotide triphosphate hydrolases"/>
    <property type="match status" value="2"/>
</dbReference>
<feature type="coiled-coil region" evidence="1">
    <location>
        <begin position="9"/>
        <end position="36"/>
    </location>
</feature>
<dbReference type="EMBL" id="VUMM01000032">
    <property type="protein sequence ID" value="MSS02410.1"/>
    <property type="molecule type" value="Genomic_DNA"/>
</dbReference>
<comment type="caution">
    <text evidence="3">The sequence shown here is derived from an EMBL/GenBank/DDBJ whole genome shotgun (WGS) entry which is preliminary data.</text>
</comment>
<keyword evidence="1" id="KW-0175">Coiled coil</keyword>
<dbReference type="GO" id="GO:0003677">
    <property type="term" value="F:DNA binding"/>
    <property type="evidence" value="ECO:0007669"/>
    <property type="project" value="InterPro"/>
</dbReference>
<evidence type="ECO:0000259" key="2">
    <source>
        <dbReference type="PROSITE" id="PS50132"/>
    </source>
</evidence>
<dbReference type="AlphaFoldDB" id="A0A7X2N4M5"/>
<dbReference type="InterPro" id="IPR016137">
    <property type="entry name" value="RGS"/>
</dbReference>
<dbReference type="PANTHER" id="PTHR11070:SF17">
    <property type="entry name" value="DNA HELICASE IV"/>
    <property type="match status" value="1"/>
</dbReference>
<dbReference type="GO" id="GO:0005524">
    <property type="term" value="F:ATP binding"/>
    <property type="evidence" value="ECO:0007669"/>
    <property type="project" value="InterPro"/>
</dbReference>
<evidence type="ECO:0000313" key="3">
    <source>
        <dbReference type="EMBL" id="MSS02410.1"/>
    </source>
</evidence>
<feature type="coiled-coil region" evidence="1">
    <location>
        <begin position="398"/>
        <end position="439"/>
    </location>
</feature>
<dbReference type="SUPFAM" id="SSF52540">
    <property type="entry name" value="P-loop containing nucleoside triphosphate hydrolases"/>
    <property type="match status" value="1"/>
</dbReference>
<gene>
    <name evidence="3" type="ORF">FYJ50_10040</name>
</gene>
<dbReference type="PROSITE" id="PS50132">
    <property type="entry name" value="RGS"/>
    <property type="match status" value="1"/>
</dbReference>
<accession>A0A7X2N4M5</accession>
<evidence type="ECO:0000256" key="1">
    <source>
        <dbReference type="SAM" id="Coils"/>
    </source>
</evidence>
<feature type="domain" description="RGS" evidence="2">
    <location>
        <begin position="221"/>
        <end position="346"/>
    </location>
</feature>
<evidence type="ECO:0000313" key="4">
    <source>
        <dbReference type="Proteomes" id="UP000470082"/>
    </source>
</evidence>
<dbReference type="GO" id="GO:0043138">
    <property type="term" value="F:3'-5' DNA helicase activity"/>
    <property type="evidence" value="ECO:0007669"/>
    <property type="project" value="TreeGrafter"/>
</dbReference>
<dbReference type="InterPro" id="IPR027417">
    <property type="entry name" value="P-loop_NTPase"/>
</dbReference>
<dbReference type="PANTHER" id="PTHR11070">
    <property type="entry name" value="UVRD / RECB / PCRA DNA HELICASE FAMILY MEMBER"/>
    <property type="match status" value="1"/>
</dbReference>
<dbReference type="GO" id="GO:0005829">
    <property type="term" value="C:cytosol"/>
    <property type="evidence" value="ECO:0007669"/>
    <property type="project" value="TreeGrafter"/>
</dbReference>
<sequence length="891" mass="105784">MELDFEEEKQNLNSLLADLNYEINKIQTKVNQLSKELKEPVYGYDDRDRWFINKDRFNRNRDTLEEYCIIKKCPYFGRIDLESDEEAKEYYIGEKGLMLDFKQRIIDWRTELGNIFYSSSKNEETNFIVCDTYYNLLLRREITIKNSTLISCKTTFNQFEDIFENGVVDSFLIDVLKDKRRSNAVTNIIKTIQYNQNEIMRKPLSESFVVQGCAGSGKTMILLHRLSFLLFNDYVKPEQIKVVTPNKYFDSQIDNLSKELGLELIQRYTIEDYYKYLLELFPNGKLNVEIESEMFLPHDMLYEIYSQKFKLEVEEVFKEIQKNCISLLNENKIRQILESVHFSTLVLNNESLYGIYQGLKKSIDNIIKAADSEKEINSLNTKLKEIDVYMEDQIPFLINAYTLKKKEYNKEIEIFNKEKDELEIIVKDLKAEKKRKENEKVLDINYSKVLSMDYLLKEKNELTSYILNQCIDEYNLYLHLFNEYKSIPQYNFMRRNNIKKQMNVVEESIIAIATVALQDYQNQYRQEKNAGIYKEIDEKVDRIEIKIKNIKKSISDKKYILNRNEFIIGQLKNKVQIGLFMEFCSLNGLKDEPFYGEMLDYVKETREINKKKEAILNHKKQIDLSSFDMNNYENLKEIQKVLSKMSFNEIYRDVYKNTLSKIYAEYKFKENKKVYRHNLFFRLLLNLLYYKYVDTRDILICIDEAQDYSFSEYSLFKSMNTKASFNLYGDINQIVFEYETLMDWSLLEPLNIANVYVLNQNYRNTEQITEFCNDNFGSEMIPIGIKGKEVKEENLKGVLNSLKSIQNSHKKYRSVIIYKTLTEKQNKILSDFSEEMNIEMNTVVNEGISILPINLVKGMEFDAVAVLTNGMEFNEQYVAFTRALDNLYIVR</sequence>
<protein>
    <recommendedName>
        <fullName evidence="2">RGS domain-containing protein</fullName>
    </recommendedName>
</protein>
<dbReference type="RefSeq" id="WP_154461584.1">
    <property type="nucleotide sequence ID" value="NZ_VUMM01000032.1"/>
</dbReference>
<reference evidence="3 4" key="1">
    <citation type="submission" date="2019-08" db="EMBL/GenBank/DDBJ databases">
        <title>In-depth cultivation of the pig gut microbiome towards novel bacterial diversity and tailored functional studies.</title>
        <authorList>
            <person name="Wylensek D."/>
            <person name="Hitch T.C.A."/>
            <person name="Clavel T."/>
        </authorList>
    </citation>
    <scope>NUCLEOTIDE SEQUENCE [LARGE SCALE GENOMIC DNA]</scope>
    <source>
        <strain evidence="3 4">LKV-178-WT-2G</strain>
    </source>
</reference>